<dbReference type="GO" id="GO:0005198">
    <property type="term" value="F:structural molecule activity"/>
    <property type="evidence" value="ECO:0007669"/>
    <property type="project" value="InterPro"/>
</dbReference>
<comment type="caution">
    <text evidence="1">The sequence shown here is derived from an EMBL/GenBank/DDBJ whole genome shotgun (WGS) entry which is preliminary data.</text>
</comment>
<gene>
    <name evidence="1" type="ORF">H9735_03750</name>
</gene>
<evidence type="ECO:0000313" key="1">
    <source>
        <dbReference type="EMBL" id="HIX67226.1"/>
    </source>
</evidence>
<dbReference type="InterPro" id="IPR009319">
    <property type="entry name" value="Phage_A118_VSP1"/>
</dbReference>
<organism evidence="1 2">
    <name type="scientific">Candidatus Anaerostipes excrementavium</name>
    <dbReference type="NCBI Taxonomy" id="2838463"/>
    <lineage>
        <taxon>Bacteria</taxon>
        <taxon>Bacillati</taxon>
        <taxon>Bacillota</taxon>
        <taxon>Clostridia</taxon>
        <taxon>Lachnospirales</taxon>
        <taxon>Lachnospiraceae</taxon>
        <taxon>Anaerostipes</taxon>
    </lineage>
</organism>
<dbReference type="Proteomes" id="UP000886721">
    <property type="component" value="Unassembled WGS sequence"/>
</dbReference>
<accession>A0A9D2B8R6</accession>
<protein>
    <submittedName>
        <fullName evidence="1">Phage minor capsid protein</fullName>
    </submittedName>
</protein>
<reference evidence="1" key="2">
    <citation type="submission" date="2021-04" db="EMBL/GenBank/DDBJ databases">
        <authorList>
            <person name="Gilroy R."/>
        </authorList>
    </citation>
    <scope>NUCLEOTIDE SEQUENCE</scope>
    <source>
        <strain evidence="1">CHK191-13928</strain>
    </source>
</reference>
<name>A0A9D2B8R6_9FIRM</name>
<sequence>MDLLENQQAAEAVDSSYIDLESRLMQNIIQHIKDYNQPIASDEWLLQKLAEIGKLNQENMKLIAEAAGISQTATERMLQEAANEAIQSTDAGFRYLARQGLTREAVEVRKSKTIKQTMRALNAQAKDTLNKCNTTMLYKARDVFRDLVGSIVQNAGKIADKQSFLDILGNHATATTIGAKSRQRALRKCIQDFNEKGIPAFVDKAGREWTPEAYVNMVMRNTARQTAEEVQTARCKDFGVKLIVIDSHSGARPKCAKDQGKIFDLDNGSGYTEDVKGKKIRYYPWNSSSYGEPDGILGINCGHHKWPFIPGVNAQRYFPTDDLDANNKLYKETQVQRALERDVRKQKRECMLFDELGDKEAFKDASVKLKQKEAKLKAYVDSKDHLHRRKDREQVVGFDRHVSAQAIAAKKYVDKYSAVRYNQDGTVIVTNDWKNRGHVSIPREYRENAIIETTEVKGGREQINRTFYDADGKMFRQIHTGGHGNLKNHPYGEKGEHKHEYIWNEDGTLKKRKTGELSKADRKENGDIL</sequence>
<dbReference type="Pfam" id="PF06152">
    <property type="entry name" value="Phage_min_cap2"/>
    <property type="match status" value="1"/>
</dbReference>
<evidence type="ECO:0000313" key="2">
    <source>
        <dbReference type="Proteomes" id="UP000886721"/>
    </source>
</evidence>
<dbReference type="AlphaFoldDB" id="A0A9D2B8R6"/>
<reference evidence="1" key="1">
    <citation type="journal article" date="2021" name="PeerJ">
        <title>Extensive microbial diversity within the chicken gut microbiome revealed by metagenomics and culture.</title>
        <authorList>
            <person name="Gilroy R."/>
            <person name="Ravi A."/>
            <person name="Getino M."/>
            <person name="Pursley I."/>
            <person name="Horton D.L."/>
            <person name="Alikhan N.F."/>
            <person name="Baker D."/>
            <person name="Gharbi K."/>
            <person name="Hall N."/>
            <person name="Watson M."/>
            <person name="Adriaenssens E.M."/>
            <person name="Foster-Nyarko E."/>
            <person name="Jarju S."/>
            <person name="Secka A."/>
            <person name="Antonio M."/>
            <person name="Oren A."/>
            <person name="Chaudhuri R.R."/>
            <person name="La Ragione R."/>
            <person name="Hildebrand F."/>
            <person name="Pallen M.J."/>
        </authorList>
    </citation>
    <scope>NUCLEOTIDE SEQUENCE</scope>
    <source>
        <strain evidence="1">CHK191-13928</strain>
    </source>
</reference>
<dbReference type="EMBL" id="DXEM01000011">
    <property type="protein sequence ID" value="HIX67226.1"/>
    <property type="molecule type" value="Genomic_DNA"/>
</dbReference>
<proteinExistence type="predicted"/>